<name>A0AA40I366_CNENI</name>
<gene>
    <name evidence="2" type="ORF">QTO34_016948</name>
</gene>
<evidence type="ECO:0000313" key="3">
    <source>
        <dbReference type="Proteomes" id="UP001177744"/>
    </source>
</evidence>
<evidence type="ECO:0000256" key="1">
    <source>
        <dbReference type="SAM" id="MobiDB-lite"/>
    </source>
</evidence>
<comment type="caution">
    <text evidence="2">The sequence shown here is derived from an EMBL/GenBank/DDBJ whole genome shotgun (WGS) entry which is preliminary data.</text>
</comment>
<sequence length="152" mass="16664">MSSLPHPRSSSHKSHHCCEQHPPEEPLLQQPPKEQLQPKEPLPPKEKPLHNSTSRSIVSSCVSLQVAQNQTREGRTCITTICPPSRTEISLLTCAHKELFDIEIGSSKGLPNRAALDGGAPRTKRTLLGGWCGRRDHAILGNRAARDSDPGF</sequence>
<feature type="compositionally biased region" description="Low complexity" evidence="1">
    <location>
        <begin position="26"/>
        <end position="39"/>
    </location>
</feature>
<proteinExistence type="predicted"/>
<reference evidence="2" key="1">
    <citation type="submission" date="2023-06" db="EMBL/GenBank/DDBJ databases">
        <title>Reference genome for the Northern bat (Eptesicus nilssonii), a most northern bat species.</title>
        <authorList>
            <person name="Laine V.N."/>
            <person name="Pulliainen A.T."/>
            <person name="Lilley T.M."/>
        </authorList>
    </citation>
    <scope>NUCLEOTIDE SEQUENCE</scope>
    <source>
        <strain evidence="2">BLF_Eptnil</strain>
        <tissue evidence="2">Kidney</tissue>
    </source>
</reference>
<dbReference type="Proteomes" id="UP001177744">
    <property type="component" value="Unassembled WGS sequence"/>
</dbReference>
<dbReference type="AlphaFoldDB" id="A0AA40I366"/>
<feature type="region of interest" description="Disordered" evidence="1">
    <location>
        <begin position="1"/>
        <end position="54"/>
    </location>
</feature>
<organism evidence="2 3">
    <name type="scientific">Cnephaeus nilssonii</name>
    <name type="common">Northern bat</name>
    <name type="synonym">Eptesicus nilssonii</name>
    <dbReference type="NCBI Taxonomy" id="3371016"/>
    <lineage>
        <taxon>Eukaryota</taxon>
        <taxon>Metazoa</taxon>
        <taxon>Chordata</taxon>
        <taxon>Craniata</taxon>
        <taxon>Vertebrata</taxon>
        <taxon>Euteleostomi</taxon>
        <taxon>Mammalia</taxon>
        <taxon>Eutheria</taxon>
        <taxon>Laurasiatheria</taxon>
        <taxon>Chiroptera</taxon>
        <taxon>Yangochiroptera</taxon>
        <taxon>Vespertilionidae</taxon>
        <taxon>Cnephaeus</taxon>
    </lineage>
</organism>
<keyword evidence="3" id="KW-1185">Reference proteome</keyword>
<protein>
    <submittedName>
        <fullName evidence="2">Uncharacterized protein</fullName>
    </submittedName>
</protein>
<evidence type="ECO:0000313" key="2">
    <source>
        <dbReference type="EMBL" id="KAK1342191.1"/>
    </source>
</evidence>
<accession>A0AA40I366</accession>
<dbReference type="EMBL" id="JAULJE010000006">
    <property type="protein sequence ID" value="KAK1342191.1"/>
    <property type="molecule type" value="Genomic_DNA"/>
</dbReference>